<evidence type="ECO:0000259" key="18">
    <source>
        <dbReference type="Pfam" id="PF00593"/>
    </source>
</evidence>
<evidence type="ECO:0000256" key="10">
    <source>
        <dbReference type="ARBA" id="ARBA00023077"/>
    </source>
</evidence>
<dbReference type="GO" id="GO:0015344">
    <property type="term" value="F:siderophore uptake transmembrane transporter activity"/>
    <property type="evidence" value="ECO:0007669"/>
    <property type="project" value="TreeGrafter"/>
</dbReference>
<evidence type="ECO:0000256" key="11">
    <source>
        <dbReference type="ARBA" id="ARBA00023136"/>
    </source>
</evidence>
<keyword evidence="4 14" id="KW-1134">Transmembrane beta strand</keyword>
<evidence type="ECO:0000256" key="8">
    <source>
        <dbReference type="ARBA" id="ARBA00023004"/>
    </source>
</evidence>
<keyword evidence="11 14" id="KW-0472">Membrane</keyword>
<dbReference type="Gene3D" id="2.170.130.10">
    <property type="entry name" value="TonB-dependent receptor, plug domain"/>
    <property type="match status" value="1"/>
</dbReference>
<dbReference type="InterPro" id="IPR012910">
    <property type="entry name" value="Plug_dom"/>
</dbReference>
<keyword evidence="10 15" id="KW-0798">TonB box</keyword>
<feature type="region of interest" description="Disordered" evidence="16">
    <location>
        <begin position="39"/>
        <end position="75"/>
    </location>
</feature>
<keyword evidence="12" id="KW-0675">Receptor</keyword>
<feature type="domain" description="TonB-dependent receptor plug" evidence="19">
    <location>
        <begin position="113"/>
        <end position="215"/>
    </location>
</feature>
<feature type="signal peptide" evidence="17">
    <location>
        <begin position="1"/>
        <end position="41"/>
    </location>
</feature>
<dbReference type="GO" id="GO:0038023">
    <property type="term" value="F:signaling receptor activity"/>
    <property type="evidence" value="ECO:0007669"/>
    <property type="project" value="InterPro"/>
</dbReference>
<dbReference type="NCBIfam" id="TIGR01783">
    <property type="entry name" value="TonB-siderophor"/>
    <property type="match status" value="1"/>
</dbReference>
<evidence type="ECO:0000256" key="12">
    <source>
        <dbReference type="ARBA" id="ARBA00023170"/>
    </source>
</evidence>
<dbReference type="EMBL" id="BSPL01000013">
    <property type="protein sequence ID" value="GLS70115.1"/>
    <property type="molecule type" value="Genomic_DNA"/>
</dbReference>
<evidence type="ECO:0000256" key="3">
    <source>
        <dbReference type="ARBA" id="ARBA00022448"/>
    </source>
</evidence>
<reference evidence="21" key="1">
    <citation type="journal article" date="2019" name="Int. J. Syst. Evol. Microbiol.">
        <title>The Global Catalogue of Microorganisms (GCM) 10K type strain sequencing project: providing services to taxonomists for standard genome sequencing and annotation.</title>
        <authorList>
            <consortium name="The Broad Institute Genomics Platform"/>
            <consortium name="The Broad Institute Genome Sequencing Center for Infectious Disease"/>
            <person name="Wu L."/>
            <person name="Ma J."/>
        </authorList>
    </citation>
    <scope>NUCLEOTIDE SEQUENCE [LARGE SCALE GENOMIC DNA]</scope>
    <source>
        <strain evidence="21">NBRC 103632</strain>
    </source>
</reference>
<evidence type="ECO:0000256" key="4">
    <source>
        <dbReference type="ARBA" id="ARBA00022452"/>
    </source>
</evidence>
<evidence type="ECO:0000256" key="16">
    <source>
        <dbReference type="SAM" id="MobiDB-lite"/>
    </source>
</evidence>
<dbReference type="CDD" id="cd01347">
    <property type="entry name" value="ligand_gated_channel"/>
    <property type="match status" value="1"/>
</dbReference>
<dbReference type="Proteomes" id="UP001157440">
    <property type="component" value="Unassembled WGS sequence"/>
</dbReference>
<keyword evidence="5" id="KW-0410">Iron transport</keyword>
<feature type="compositionally biased region" description="Low complexity" evidence="16">
    <location>
        <begin position="58"/>
        <end position="75"/>
    </location>
</feature>
<evidence type="ECO:0000256" key="9">
    <source>
        <dbReference type="ARBA" id="ARBA00023065"/>
    </source>
</evidence>
<dbReference type="InterPro" id="IPR037066">
    <property type="entry name" value="Plug_dom_sf"/>
</dbReference>
<evidence type="ECO:0000313" key="21">
    <source>
        <dbReference type="Proteomes" id="UP001157440"/>
    </source>
</evidence>
<dbReference type="RefSeq" id="WP_238196351.1">
    <property type="nucleotide sequence ID" value="NZ_BPQZ01000010.1"/>
</dbReference>
<organism evidence="20 21">
    <name type="scientific">Methylobacterium tardum</name>
    <dbReference type="NCBI Taxonomy" id="374432"/>
    <lineage>
        <taxon>Bacteria</taxon>
        <taxon>Pseudomonadati</taxon>
        <taxon>Pseudomonadota</taxon>
        <taxon>Alphaproteobacteria</taxon>
        <taxon>Hyphomicrobiales</taxon>
        <taxon>Methylobacteriaceae</taxon>
        <taxon>Methylobacterium</taxon>
    </lineage>
</organism>
<dbReference type="PANTHER" id="PTHR32552">
    <property type="entry name" value="FERRICHROME IRON RECEPTOR-RELATED"/>
    <property type="match status" value="1"/>
</dbReference>
<evidence type="ECO:0000256" key="15">
    <source>
        <dbReference type="RuleBase" id="RU003357"/>
    </source>
</evidence>
<comment type="subcellular location">
    <subcellularLocation>
        <location evidence="1 14">Cell outer membrane</location>
        <topology evidence="1 14">Multi-pass membrane protein</topology>
    </subcellularLocation>
</comment>
<dbReference type="GO" id="GO:0015891">
    <property type="term" value="P:siderophore transport"/>
    <property type="evidence" value="ECO:0007669"/>
    <property type="project" value="InterPro"/>
</dbReference>
<keyword evidence="6 14" id="KW-0812">Transmembrane</keyword>
<evidence type="ECO:0000313" key="20">
    <source>
        <dbReference type="EMBL" id="GLS70115.1"/>
    </source>
</evidence>
<keyword evidence="21" id="KW-1185">Reference proteome</keyword>
<dbReference type="InterPro" id="IPR010105">
    <property type="entry name" value="TonB_sidphr_rcpt"/>
</dbReference>
<sequence length="760" mass="83047">MRVAHPRPGARRPTLRPTLRALLAGASLAVLAQAAVSPALAQDATPPRRGVSSPPAGSSVQLEELSVESQGGGAPVSAARAGAAARAVESPTGPIDGFVAKRSATATKTNTPLIETPQSITVVGRQQLDTQNAQTLTQATQYVAGTYAGTFGADTRLDFFQLRGFVVSDYGLYLNGLQLLNFGFAYSRVDTFGLERVEVLRGPSAVLFGAGNPGGLINQISKRPTENPFGYIEVGGGSFDQRYAAFDVGGPADREGHWFTRLTGYARNGGTQVQGAPDDSYYIAPAFTYKPDGSTKFTVLSSFQHDNTAVTSNFLPYYGTARPTVLGLRIPRSLNVGDAGFNTYQRDQAFIGYEFEHVFDDTWAVRQNARYAFTQSYQNSYIGQLGYADPLQTQLARYLFRDHAKIAQLDVDTQAEAKFSDGFFQHDFLMGVEYRNFQIHDNQASGFPGPNLNIFAPIYGPQTVSASPYLINADSFQQVGLYFQDQIKLTPELTLILGGRQDFVQNTVYDRLTPANTNGRNDSAFTYRAAAIYNFDFGLAPYIMYATSFQPEIGTDINNRAFRPDTGDQVEGGVKFEPPGQGYFLTLAGFDIHRNNVLTPNPVNTLFQTQVGAVRSTGFEAQLVANVADGLNLVASFTKFDFTTLKDPDPVRVGKTPVNIPQTLASLFADYTIPTGPWRGFGFGGGVRYVGSSFADVANTLRVPDYVLFDAQVHYDYENWRFQVNATNLADRRFVASCQSDVSCFYGDARRVLAKVSYKW</sequence>
<feature type="chain" id="PRO_5041246211" evidence="17">
    <location>
        <begin position="42"/>
        <end position="760"/>
    </location>
</feature>
<dbReference type="PROSITE" id="PS52016">
    <property type="entry name" value="TONB_DEPENDENT_REC_3"/>
    <property type="match status" value="1"/>
</dbReference>
<dbReference type="InterPro" id="IPR036942">
    <property type="entry name" value="Beta-barrel_TonB_sf"/>
</dbReference>
<evidence type="ECO:0000256" key="1">
    <source>
        <dbReference type="ARBA" id="ARBA00004571"/>
    </source>
</evidence>
<evidence type="ECO:0000256" key="2">
    <source>
        <dbReference type="ARBA" id="ARBA00009810"/>
    </source>
</evidence>
<dbReference type="InterPro" id="IPR039426">
    <property type="entry name" value="TonB-dep_rcpt-like"/>
</dbReference>
<comment type="similarity">
    <text evidence="2 14 15">Belongs to the TonB-dependent receptor family.</text>
</comment>
<dbReference type="Pfam" id="PF00593">
    <property type="entry name" value="TonB_dep_Rec_b-barrel"/>
    <property type="match status" value="1"/>
</dbReference>
<keyword evidence="13 14" id="KW-0998">Cell outer membrane</keyword>
<keyword evidence="3 14" id="KW-0813">Transport</keyword>
<dbReference type="InterPro" id="IPR000531">
    <property type="entry name" value="Beta-barrel_TonB"/>
</dbReference>
<gene>
    <name evidence="20" type="ORF">GCM10007890_21280</name>
</gene>
<dbReference type="AlphaFoldDB" id="A0AA37TBH0"/>
<keyword evidence="7 17" id="KW-0732">Signal</keyword>
<dbReference type="FunFam" id="2.170.130.10:FF:000001">
    <property type="entry name" value="Catecholate siderophore TonB-dependent receptor"/>
    <property type="match status" value="1"/>
</dbReference>
<evidence type="ECO:0000256" key="13">
    <source>
        <dbReference type="ARBA" id="ARBA00023237"/>
    </source>
</evidence>
<dbReference type="Gene3D" id="2.40.170.20">
    <property type="entry name" value="TonB-dependent receptor, beta-barrel domain"/>
    <property type="match status" value="1"/>
</dbReference>
<accession>A0AA37TBH0</accession>
<evidence type="ECO:0000256" key="17">
    <source>
        <dbReference type="SAM" id="SignalP"/>
    </source>
</evidence>
<evidence type="ECO:0000256" key="7">
    <source>
        <dbReference type="ARBA" id="ARBA00022729"/>
    </source>
</evidence>
<dbReference type="PANTHER" id="PTHR32552:SF68">
    <property type="entry name" value="FERRICHROME OUTER MEMBRANE TRANSPORTER_PHAGE RECEPTOR"/>
    <property type="match status" value="1"/>
</dbReference>
<dbReference type="GO" id="GO:0009279">
    <property type="term" value="C:cell outer membrane"/>
    <property type="evidence" value="ECO:0007669"/>
    <property type="project" value="UniProtKB-SubCell"/>
</dbReference>
<keyword evidence="9" id="KW-0406">Ion transport</keyword>
<feature type="domain" description="TonB-dependent receptor-like beta-barrel" evidence="18">
    <location>
        <begin position="296"/>
        <end position="729"/>
    </location>
</feature>
<comment type="caution">
    <text evidence="20">The sequence shown here is derived from an EMBL/GenBank/DDBJ whole genome shotgun (WGS) entry which is preliminary data.</text>
</comment>
<evidence type="ECO:0000256" key="14">
    <source>
        <dbReference type="PROSITE-ProRule" id="PRU01360"/>
    </source>
</evidence>
<protein>
    <submittedName>
        <fullName evidence="20">Ligand-gated channel</fullName>
    </submittedName>
</protein>
<dbReference type="Pfam" id="PF07715">
    <property type="entry name" value="Plug"/>
    <property type="match status" value="1"/>
</dbReference>
<evidence type="ECO:0000259" key="19">
    <source>
        <dbReference type="Pfam" id="PF07715"/>
    </source>
</evidence>
<keyword evidence="8" id="KW-0408">Iron</keyword>
<evidence type="ECO:0000256" key="5">
    <source>
        <dbReference type="ARBA" id="ARBA00022496"/>
    </source>
</evidence>
<dbReference type="SUPFAM" id="SSF56935">
    <property type="entry name" value="Porins"/>
    <property type="match status" value="1"/>
</dbReference>
<evidence type="ECO:0000256" key="6">
    <source>
        <dbReference type="ARBA" id="ARBA00022692"/>
    </source>
</evidence>
<proteinExistence type="inferred from homology"/>
<name>A0AA37TBH0_9HYPH</name>